<feature type="domain" description="FAD-binding" evidence="5">
    <location>
        <begin position="9"/>
        <end position="357"/>
    </location>
</feature>
<accession>A0A8G1W2E4</accession>
<keyword evidence="7" id="KW-1185">Reference proteome</keyword>
<dbReference type="InterPro" id="IPR002938">
    <property type="entry name" value="FAD-bd"/>
</dbReference>
<dbReference type="EMBL" id="KZ824623">
    <property type="protein sequence ID" value="RAK81945.1"/>
    <property type="molecule type" value="Genomic_DNA"/>
</dbReference>
<evidence type="ECO:0000256" key="4">
    <source>
        <dbReference type="SAM" id="MobiDB-lite"/>
    </source>
</evidence>
<evidence type="ECO:0000313" key="6">
    <source>
        <dbReference type="EMBL" id="RAK81945.1"/>
    </source>
</evidence>
<keyword evidence="3" id="KW-0560">Oxidoreductase</keyword>
<dbReference type="VEuPathDB" id="FungiDB:BO72DRAFT_474197"/>
<dbReference type="SUPFAM" id="SSF54373">
    <property type="entry name" value="FAD-linked reductases, C-terminal domain"/>
    <property type="match status" value="1"/>
</dbReference>
<dbReference type="Proteomes" id="UP000249789">
    <property type="component" value="Unassembled WGS sequence"/>
</dbReference>
<dbReference type="PANTHER" id="PTHR46720">
    <property type="entry name" value="HYDROXYLASE, PUTATIVE (AFU_ORTHOLOGUE AFUA_3G01460)-RELATED"/>
    <property type="match status" value="1"/>
</dbReference>
<organism evidence="6 7">
    <name type="scientific">Aspergillus fijiensis CBS 313.89</name>
    <dbReference type="NCBI Taxonomy" id="1448319"/>
    <lineage>
        <taxon>Eukaryota</taxon>
        <taxon>Fungi</taxon>
        <taxon>Dikarya</taxon>
        <taxon>Ascomycota</taxon>
        <taxon>Pezizomycotina</taxon>
        <taxon>Eurotiomycetes</taxon>
        <taxon>Eurotiomycetidae</taxon>
        <taxon>Eurotiales</taxon>
        <taxon>Aspergillaceae</taxon>
        <taxon>Aspergillus</taxon>
    </lineage>
</organism>
<evidence type="ECO:0000313" key="7">
    <source>
        <dbReference type="Proteomes" id="UP000249789"/>
    </source>
</evidence>
<dbReference type="PRINTS" id="PR00420">
    <property type="entry name" value="RNGMNOXGNASE"/>
</dbReference>
<name>A0A8G1W2E4_9EURO</name>
<dbReference type="Pfam" id="PF01494">
    <property type="entry name" value="FAD_binding_3"/>
    <property type="match status" value="1"/>
</dbReference>
<dbReference type="InterPro" id="IPR036188">
    <property type="entry name" value="FAD/NAD-bd_sf"/>
</dbReference>
<dbReference type="Gene3D" id="3.50.50.60">
    <property type="entry name" value="FAD/NAD(P)-binding domain"/>
    <property type="match status" value="1"/>
</dbReference>
<reference evidence="6 7" key="1">
    <citation type="submission" date="2018-02" db="EMBL/GenBank/DDBJ databases">
        <title>The genomes of Aspergillus section Nigri reveals drivers in fungal speciation.</title>
        <authorList>
            <consortium name="DOE Joint Genome Institute"/>
            <person name="Vesth T.C."/>
            <person name="Nybo J."/>
            <person name="Theobald S."/>
            <person name="Brandl J."/>
            <person name="Frisvad J.C."/>
            <person name="Nielsen K.F."/>
            <person name="Lyhne E.K."/>
            <person name="Kogle M.E."/>
            <person name="Kuo A."/>
            <person name="Riley R."/>
            <person name="Clum A."/>
            <person name="Nolan M."/>
            <person name="Lipzen A."/>
            <person name="Salamov A."/>
            <person name="Henrissat B."/>
            <person name="Wiebenga A."/>
            <person name="De vries R.P."/>
            <person name="Grigoriev I.V."/>
            <person name="Mortensen U.H."/>
            <person name="Andersen M.R."/>
            <person name="Baker S.E."/>
        </authorList>
    </citation>
    <scope>NUCLEOTIDE SEQUENCE [LARGE SCALE GENOMIC DNA]</scope>
    <source>
        <strain evidence="6 7">CBS 313.89</strain>
    </source>
</reference>
<proteinExistence type="predicted"/>
<dbReference type="SUPFAM" id="SSF51905">
    <property type="entry name" value="FAD/NAD(P)-binding domain"/>
    <property type="match status" value="1"/>
</dbReference>
<dbReference type="GeneID" id="63864577"/>
<dbReference type="GO" id="GO:0044550">
    <property type="term" value="P:secondary metabolite biosynthetic process"/>
    <property type="evidence" value="ECO:0007669"/>
    <property type="project" value="TreeGrafter"/>
</dbReference>
<dbReference type="AlphaFoldDB" id="A0A8G1W2E4"/>
<evidence type="ECO:0000256" key="2">
    <source>
        <dbReference type="ARBA" id="ARBA00022827"/>
    </source>
</evidence>
<evidence type="ECO:0000256" key="3">
    <source>
        <dbReference type="ARBA" id="ARBA00023002"/>
    </source>
</evidence>
<feature type="region of interest" description="Disordered" evidence="4">
    <location>
        <begin position="414"/>
        <end position="436"/>
    </location>
</feature>
<keyword evidence="2" id="KW-0274">FAD</keyword>
<dbReference type="RefSeq" id="XP_040805955.1">
    <property type="nucleotide sequence ID" value="XM_040947244.1"/>
</dbReference>
<dbReference type="OrthoDB" id="417877at2759"/>
<feature type="compositionally biased region" description="Basic and acidic residues" evidence="4">
    <location>
        <begin position="414"/>
        <end position="428"/>
    </location>
</feature>
<evidence type="ECO:0000256" key="1">
    <source>
        <dbReference type="ARBA" id="ARBA00022630"/>
    </source>
</evidence>
<gene>
    <name evidence="6" type="ORF">BO72DRAFT_474197</name>
</gene>
<dbReference type="PANTHER" id="PTHR46720:SF3">
    <property type="entry name" value="FAD-BINDING DOMAIN-CONTAINING PROTEIN-RELATED"/>
    <property type="match status" value="1"/>
</dbReference>
<dbReference type="InterPro" id="IPR051104">
    <property type="entry name" value="FAD_monoxygenase"/>
</dbReference>
<evidence type="ECO:0000259" key="5">
    <source>
        <dbReference type="Pfam" id="PF01494"/>
    </source>
</evidence>
<sequence>MPTQTPPKLRVAIIGAGPAGLAAAIEFAKLSFVEARIYEQARQLREMGAGISLHHNTWRMLDALGVYENLDERDLFRPADGHLVQHRNGRTGELLLSTGQEETPARYHQARTLRTVLQKALLRSVDRSRLRLSSRLIETVEMSTGALSLRFEDGHEDEVDLLVGADGIRSTVRRFAYPDYRLRYTGTTAYRALADASDILSIPGFPDANTFWHGPHNRLFTCNLRNNVYEIAARVRLTEDAAPVSWGQDASVEDFGERFKNFSPMLQRAIAKIRVVKKYALFNGPRLPRMVSHGSIALIGDASHPLAGEFGTGAGCAFEDVYVLSRAIRWAHDRGHYLSEGLDLFDQVRTPHYHAMYDILDGFARSSVSRKKITSFDDAANQIMEDEWSDGIRWLYHYQVEDVWHSAWRAEDARRSVPDGDDHEEKANGAESTSHL</sequence>
<dbReference type="GO" id="GO:0071949">
    <property type="term" value="F:FAD binding"/>
    <property type="evidence" value="ECO:0007669"/>
    <property type="project" value="InterPro"/>
</dbReference>
<dbReference type="GO" id="GO:0016491">
    <property type="term" value="F:oxidoreductase activity"/>
    <property type="evidence" value="ECO:0007669"/>
    <property type="project" value="UniProtKB-KW"/>
</dbReference>
<protein>
    <submittedName>
        <fullName evidence="6">FAD/NAD(P)-binding domain-containing protein</fullName>
    </submittedName>
</protein>
<keyword evidence="1" id="KW-0285">Flavoprotein</keyword>